<dbReference type="GO" id="GO:0000166">
    <property type="term" value="F:nucleotide binding"/>
    <property type="evidence" value="ECO:0007669"/>
    <property type="project" value="InterPro"/>
</dbReference>
<dbReference type="PROSITE" id="PS51318">
    <property type="entry name" value="TAT"/>
    <property type="match status" value="1"/>
</dbReference>
<dbReference type="AlphaFoldDB" id="A0A1I2VI45"/>
<sequence>MNDDSSRRDRPTGGDLPLSRRKLLRAGGLTVTGAALGLGSARAQGGPAPGVPGPSVPADTGAVQGGKVMFPNWRGAGDRVPPPPPAPMPPAQRVGFAVVGLGRLSLEEILPAFGETKRARLAAVMSGTPTKAKLVAEQYGVPADAVYGYDEWERLAQNPAVKAVYIVTPNGLHRDHVLAAAKAGKHVLCEKPMANTSAEAREMIAACAKANLKLMIAYRCQYEPYNREVTRLARSGEFGKPRLIQAFNGQTTGLPQQWRLRKSLAGGGALPDIGLYCLNGVRALTGEEPVSITASVYSPPGDAKFAEVEETVSFTLRFPSGVIAQCMTSYGVHESRRLQLHTERADIDLRNAFAYRGQHLVVSHPDGAVESQDSRMLTPKNQFALEIDHMARCILEDRRPRTPGEEGLQDQVLMEAIYEAARSGQPVTVGPPPGAKDGLDVTRGPELDEAG</sequence>
<evidence type="ECO:0000256" key="1">
    <source>
        <dbReference type="ARBA" id="ARBA00010928"/>
    </source>
</evidence>
<dbReference type="SUPFAM" id="SSF51735">
    <property type="entry name" value="NAD(P)-binding Rossmann-fold domains"/>
    <property type="match status" value="1"/>
</dbReference>
<dbReference type="PANTHER" id="PTHR22604:SF105">
    <property type="entry name" value="TRANS-1,2-DIHYDROBENZENE-1,2-DIOL DEHYDROGENASE"/>
    <property type="match status" value="1"/>
</dbReference>
<gene>
    <name evidence="6" type="ORF">SAMN05192565_11546</name>
</gene>
<feature type="domain" description="GFO/IDH/MocA-like oxidoreductase" evidence="5">
    <location>
        <begin position="227"/>
        <end position="345"/>
    </location>
</feature>
<keyword evidence="7" id="KW-1185">Reference proteome</keyword>
<dbReference type="GO" id="GO:0016491">
    <property type="term" value="F:oxidoreductase activity"/>
    <property type="evidence" value="ECO:0007669"/>
    <property type="project" value="UniProtKB-KW"/>
</dbReference>
<evidence type="ECO:0000313" key="6">
    <source>
        <dbReference type="EMBL" id="SFG88810.1"/>
    </source>
</evidence>
<protein>
    <submittedName>
        <fullName evidence="6">Predicted dehydrogenase</fullName>
    </submittedName>
</protein>
<organism evidence="6 7">
    <name type="scientific">Methylobacterium gossipiicola</name>
    <dbReference type="NCBI Taxonomy" id="582675"/>
    <lineage>
        <taxon>Bacteria</taxon>
        <taxon>Pseudomonadati</taxon>
        <taxon>Pseudomonadota</taxon>
        <taxon>Alphaproteobacteria</taxon>
        <taxon>Hyphomicrobiales</taxon>
        <taxon>Methylobacteriaceae</taxon>
        <taxon>Methylobacterium</taxon>
    </lineage>
</organism>
<dbReference type="STRING" id="582675.SAMN05192565_11546"/>
<name>A0A1I2VI45_9HYPH</name>
<dbReference type="Pfam" id="PF22725">
    <property type="entry name" value="GFO_IDH_MocA_C3"/>
    <property type="match status" value="1"/>
</dbReference>
<comment type="similarity">
    <text evidence="1">Belongs to the Gfo/Idh/MocA family.</text>
</comment>
<dbReference type="Gene3D" id="3.40.50.720">
    <property type="entry name" value="NAD(P)-binding Rossmann-like Domain"/>
    <property type="match status" value="1"/>
</dbReference>
<dbReference type="InterPro" id="IPR036291">
    <property type="entry name" value="NAD(P)-bd_dom_sf"/>
</dbReference>
<keyword evidence="2" id="KW-0560">Oxidoreductase</keyword>
<dbReference type="PRINTS" id="PR01775">
    <property type="entry name" value="GLFROXRDTASE"/>
</dbReference>
<dbReference type="InterPro" id="IPR008354">
    <property type="entry name" value="Glc-Fru_OxRdtase_bac"/>
</dbReference>
<dbReference type="SUPFAM" id="SSF55347">
    <property type="entry name" value="Glyceraldehyde-3-phosphate dehydrogenase-like, C-terminal domain"/>
    <property type="match status" value="1"/>
</dbReference>
<proteinExistence type="inferred from homology"/>
<accession>A0A1I2VI45</accession>
<dbReference type="RefSeq" id="WP_091972679.1">
    <property type="nucleotide sequence ID" value="NZ_FOPM01000015.1"/>
</dbReference>
<dbReference type="InterPro" id="IPR050984">
    <property type="entry name" value="Gfo/Idh/MocA_domain"/>
</dbReference>
<feature type="compositionally biased region" description="Basic and acidic residues" evidence="3">
    <location>
        <begin position="437"/>
        <end position="451"/>
    </location>
</feature>
<evidence type="ECO:0000259" key="4">
    <source>
        <dbReference type="Pfam" id="PF01408"/>
    </source>
</evidence>
<evidence type="ECO:0000313" key="7">
    <source>
        <dbReference type="Proteomes" id="UP000199229"/>
    </source>
</evidence>
<dbReference type="Proteomes" id="UP000199229">
    <property type="component" value="Unassembled WGS sequence"/>
</dbReference>
<dbReference type="EMBL" id="FOPM01000015">
    <property type="protein sequence ID" value="SFG88810.1"/>
    <property type="molecule type" value="Genomic_DNA"/>
</dbReference>
<dbReference type="Gene3D" id="3.30.360.10">
    <property type="entry name" value="Dihydrodipicolinate Reductase, domain 2"/>
    <property type="match status" value="1"/>
</dbReference>
<dbReference type="Pfam" id="PF01408">
    <property type="entry name" value="GFO_IDH_MocA"/>
    <property type="match status" value="1"/>
</dbReference>
<evidence type="ECO:0000259" key="5">
    <source>
        <dbReference type="Pfam" id="PF22725"/>
    </source>
</evidence>
<feature type="region of interest" description="Disordered" evidence="3">
    <location>
        <begin position="423"/>
        <end position="451"/>
    </location>
</feature>
<dbReference type="InterPro" id="IPR055170">
    <property type="entry name" value="GFO_IDH_MocA-like_dom"/>
</dbReference>
<evidence type="ECO:0000256" key="2">
    <source>
        <dbReference type="ARBA" id="ARBA00023002"/>
    </source>
</evidence>
<reference evidence="7" key="1">
    <citation type="submission" date="2016-10" db="EMBL/GenBank/DDBJ databases">
        <authorList>
            <person name="Varghese N."/>
            <person name="Submissions S."/>
        </authorList>
    </citation>
    <scope>NUCLEOTIDE SEQUENCE [LARGE SCALE GENOMIC DNA]</scope>
    <source>
        <strain evidence="7">Gh-105</strain>
    </source>
</reference>
<feature type="domain" description="Gfo/Idh/MocA-like oxidoreductase N-terminal" evidence="4">
    <location>
        <begin position="95"/>
        <end position="218"/>
    </location>
</feature>
<dbReference type="InterPro" id="IPR000683">
    <property type="entry name" value="Gfo/Idh/MocA-like_OxRdtase_N"/>
</dbReference>
<dbReference type="InterPro" id="IPR006311">
    <property type="entry name" value="TAT_signal"/>
</dbReference>
<dbReference type="OrthoDB" id="9774191at2"/>
<feature type="compositionally biased region" description="Basic and acidic residues" evidence="3">
    <location>
        <begin position="1"/>
        <end position="12"/>
    </location>
</feature>
<evidence type="ECO:0000256" key="3">
    <source>
        <dbReference type="SAM" id="MobiDB-lite"/>
    </source>
</evidence>
<feature type="region of interest" description="Disordered" evidence="3">
    <location>
        <begin position="1"/>
        <end position="21"/>
    </location>
</feature>
<dbReference type="PANTHER" id="PTHR22604">
    <property type="entry name" value="OXIDOREDUCTASES"/>
    <property type="match status" value="1"/>
</dbReference>